<dbReference type="InterPro" id="IPR003663">
    <property type="entry name" value="Sugar/inositol_transpt"/>
</dbReference>
<reference evidence="11" key="1">
    <citation type="journal article" date="2017" name="Nat. Microbiol.">
        <title>Global analysis of biosynthetic gene clusters reveals vast potential of secondary metabolite production in Penicillium species.</title>
        <authorList>
            <person name="Nielsen J.C."/>
            <person name="Grijseels S."/>
            <person name="Prigent S."/>
            <person name="Ji B."/>
            <person name="Dainat J."/>
            <person name="Nielsen K.F."/>
            <person name="Frisvad J.C."/>
            <person name="Workman M."/>
            <person name="Nielsen J."/>
        </authorList>
    </citation>
    <scope>NUCLEOTIDE SEQUENCE [LARGE SCALE GENOMIC DNA]</scope>
    <source>
        <strain evidence="11">IBT 24891</strain>
    </source>
</reference>
<organism evidence="10 11">
    <name type="scientific">Penicillium steckii</name>
    <dbReference type="NCBI Taxonomy" id="303698"/>
    <lineage>
        <taxon>Eukaryota</taxon>
        <taxon>Fungi</taxon>
        <taxon>Dikarya</taxon>
        <taxon>Ascomycota</taxon>
        <taxon>Pezizomycotina</taxon>
        <taxon>Eurotiomycetes</taxon>
        <taxon>Eurotiomycetidae</taxon>
        <taxon>Eurotiales</taxon>
        <taxon>Aspergillaceae</taxon>
        <taxon>Penicillium</taxon>
    </lineage>
</organism>
<evidence type="ECO:0000256" key="3">
    <source>
        <dbReference type="ARBA" id="ARBA00022448"/>
    </source>
</evidence>
<keyword evidence="11" id="KW-1185">Reference proteome</keyword>
<feature type="transmembrane region" description="Helical" evidence="8">
    <location>
        <begin position="263"/>
        <end position="286"/>
    </location>
</feature>
<feature type="transmembrane region" description="Helical" evidence="8">
    <location>
        <begin position="391"/>
        <end position="410"/>
    </location>
</feature>
<keyword evidence="4 8" id="KW-0812">Transmembrane</keyword>
<evidence type="ECO:0000259" key="9">
    <source>
        <dbReference type="PROSITE" id="PS50850"/>
    </source>
</evidence>
<comment type="similarity">
    <text evidence="2 7">Belongs to the major facilitator superfamily. Sugar transporter (TC 2.A.1.1) family.</text>
</comment>
<comment type="caution">
    <text evidence="10">The sequence shown here is derived from an EMBL/GenBank/DDBJ whole genome shotgun (WGS) entry which is preliminary data.</text>
</comment>
<feature type="transmembrane region" description="Helical" evidence="8">
    <location>
        <begin position="447"/>
        <end position="469"/>
    </location>
</feature>
<dbReference type="PROSITE" id="PS00217">
    <property type="entry name" value="SUGAR_TRANSPORT_2"/>
    <property type="match status" value="1"/>
</dbReference>
<evidence type="ECO:0000256" key="5">
    <source>
        <dbReference type="ARBA" id="ARBA00022989"/>
    </source>
</evidence>
<dbReference type="GO" id="GO:0016020">
    <property type="term" value="C:membrane"/>
    <property type="evidence" value="ECO:0007669"/>
    <property type="project" value="UniProtKB-SubCell"/>
</dbReference>
<gene>
    <name evidence="10" type="ORF">PENSTE_c022G04490</name>
</gene>
<keyword evidence="6 8" id="KW-0472">Membrane</keyword>
<dbReference type="PANTHER" id="PTHR48022:SF83">
    <property type="entry name" value="MAJOR FACILITATOR SUPERFAMILY (MFS) PROFILE DOMAIN-CONTAINING PROTEIN"/>
    <property type="match status" value="1"/>
</dbReference>
<feature type="transmembrane region" description="Helical" evidence="8">
    <location>
        <begin position="175"/>
        <end position="195"/>
    </location>
</feature>
<feature type="transmembrane region" description="Helical" evidence="8">
    <location>
        <begin position="92"/>
        <end position="111"/>
    </location>
</feature>
<feature type="domain" description="Major facilitator superfamily (MFS) profile" evidence="9">
    <location>
        <begin position="98"/>
        <end position="541"/>
    </location>
</feature>
<dbReference type="NCBIfam" id="TIGR00879">
    <property type="entry name" value="SP"/>
    <property type="match status" value="1"/>
</dbReference>
<feature type="transmembrane region" description="Helical" evidence="8">
    <location>
        <begin position="6"/>
        <end position="25"/>
    </location>
</feature>
<keyword evidence="5 8" id="KW-1133">Transmembrane helix</keyword>
<dbReference type="FunFam" id="1.20.1250.20:FF:000078">
    <property type="entry name" value="MFS maltose transporter, putative"/>
    <property type="match status" value="1"/>
</dbReference>
<evidence type="ECO:0000256" key="1">
    <source>
        <dbReference type="ARBA" id="ARBA00004141"/>
    </source>
</evidence>
<dbReference type="InterPro" id="IPR020846">
    <property type="entry name" value="MFS_dom"/>
</dbReference>
<dbReference type="InterPro" id="IPR050360">
    <property type="entry name" value="MFS_Sugar_Transporters"/>
</dbReference>
<dbReference type="PRINTS" id="PR00171">
    <property type="entry name" value="SUGRTRNSPORT"/>
</dbReference>
<feature type="transmembrane region" description="Helical" evidence="8">
    <location>
        <begin position="519"/>
        <end position="535"/>
    </location>
</feature>
<feature type="transmembrane region" description="Helical" evidence="8">
    <location>
        <begin position="355"/>
        <end position="379"/>
    </location>
</feature>
<feature type="transmembrane region" description="Helical" evidence="8">
    <location>
        <begin position="234"/>
        <end position="257"/>
    </location>
</feature>
<dbReference type="Proteomes" id="UP000191285">
    <property type="component" value="Unassembled WGS sequence"/>
</dbReference>
<dbReference type="GO" id="GO:0005351">
    <property type="term" value="F:carbohydrate:proton symporter activity"/>
    <property type="evidence" value="ECO:0007669"/>
    <property type="project" value="TreeGrafter"/>
</dbReference>
<dbReference type="AlphaFoldDB" id="A0A1V6SSH8"/>
<comment type="subcellular location">
    <subcellularLocation>
        <location evidence="1">Membrane</location>
        <topology evidence="1">Multi-pass membrane protein</topology>
    </subcellularLocation>
</comment>
<evidence type="ECO:0000256" key="6">
    <source>
        <dbReference type="ARBA" id="ARBA00023136"/>
    </source>
</evidence>
<feature type="transmembrane region" description="Helical" evidence="8">
    <location>
        <begin position="151"/>
        <end position="168"/>
    </location>
</feature>
<dbReference type="EMBL" id="MLKD01000022">
    <property type="protein sequence ID" value="OQE16985.1"/>
    <property type="molecule type" value="Genomic_DNA"/>
</dbReference>
<dbReference type="InterPro" id="IPR036259">
    <property type="entry name" value="MFS_trans_sf"/>
</dbReference>
<evidence type="ECO:0000313" key="10">
    <source>
        <dbReference type="EMBL" id="OQE16985.1"/>
    </source>
</evidence>
<dbReference type="Gene3D" id="1.20.1250.20">
    <property type="entry name" value="MFS general substrate transporter like domains"/>
    <property type="match status" value="1"/>
</dbReference>
<evidence type="ECO:0000256" key="8">
    <source>
        <dbReference type="SAM" id="Phobius"/>
    </source>
</evidence>
<evidence type="ECO:0000256" key="2">
    <source>
        <dbReference type="ARBA" id="ARBA00010992"/>
    </source>
</evidence>
<accession>A0A1V6SSH8</accession>
<proteinExistence type="inferred from homology"/>
<sequence>MGETLSLNIGSFAFLIVSCLIFPPTPTAPVTRFKIQDTHKYKDTMKPATGHDMPIEERFHDEQGQWDATLEDARAANTYEHSLTVRSALRSYPWAVVWSLLISLSIIMEGYDTALINSLYAYPAYARHFGAIESTTGTYQIPTQWQSSMSSGSQVGAIIGALVNGFIVGRFGYRLAFLIGILLMASFISISFFGMTVGFQTAGQVLCGVPWGIFATIGPAYASELCPLPLRAYLTAYTNLCFASGQFIAAGVLQSLLKRGDDWAWRMTFGLQWIWIPILGIAALFMPESPWFLVRKGRYADAEKIVLRLIAGSEKSHSKSIVALMIYTNNLEFSVSQGTSYSDCFKGVDLRRTEIAIVTFLGQITCGAQFAYSATYFFQQAGLNSEESYKLNLGGTAIAFIGTLISWILMRRIGRRILYVCGMSGMALWLFMIGILAIPTSNSNVKWVQSALCLIWLLTFSLTVGPIGWTIPAEVSSTRLRSKTIVLARNGYYVAQIIANVIQPYMMNPLAWDWKGKTGLFWFAFALMTVVWAFFRLPETKDRSYEELDLMFIAKVPTRHFKKYQLNSFEMGTINSRKADGNAIE</sequence>
<evidence type="ECO:0000256" key="4">
    <source>
        <dbReference type="ARBA" id="ARBA00022692"/>
    </source>
</evidence>
<evidence type="ECO:0000313" key="11">
    <source>
        <dbReference type="Proteomes" id="UP000191285"/>
    </source>
</evidence>
<dbReference type="OrthoDB" id="6612291at2759"/>
<dbReference type="PROSITE" id="PS50850">
    <property type="entry name" value="MFS"/>
    <property type="match status" value="1"/>
</dbReference>
<feature type="transmembrane region" description="Helical" evidence="8">
    <location>
        <begin position="417"/>
        <end position="441"/>
    </location>
</feature>
<protein>
    <recommendedName>
        <fullName evidence="9">Major facilitator superfamily (MFS) profile domain-containing protein</fullName>
    </recommendedName>
</protein>
<dbReference type="Pfam" id="PF00083">
    <property type="entry name" value="Sugar_tr"/>
    <property type="match status" value="1"/>
</dbReference>
<feature type="transmembrane region" description="Helical" evidence="8">
    <location>
        <begin position="490"/>
        <end position="507"/>
    </location>
</feature>
<name>A0A1V6SSH8_9EURO</name>
<dbReference type="InterPro" id="IPR005828">
    <property type="entry name" value="MFS_sugar_transport-like"/>
</dbReference>
<dbReference type="InterPro" id="IPR005829">
    <property type="entry name" value="Sugar_transporter_CS"/>
</dbReference>
<evidence type="ECO:0000256" key="7">
    <source>
        <dbReference type="RuleBase" id="RU003346"/>
    </source>
</evidence>
<feature type="transmembrane region" description="Helical" evidence="8">
    <location>
        <begin position="201"/>
        <end position="222"/>
    </location>
</feature>
<dbReference type="PANTHER" id="PTHR48022">
    <property type="entry name" value="PLASTIDIC GLUCOSE TRANSPORTER 4"/>
    <property type="match status" value="1"/>
</dbReference>
<keyword evidence="3 7" id="KW-0813">Transport</keyword>
<dbReference type="SUPFAM" id="SSF103473">
    <property type="entry name" value="MFS general substrate transporter"/>
    <property type="match status" value="1"/>
</dbReference>